<protein>
    <submittedName>
        <fullName evidence="2">Predicted nucleotide-binding protein, sugar kinase/HSP70/actin superfamily</fullName>
    </submittedName>
</protein>
<dbReference type="InterPro" id="IPR018709">
    <property type="entry name" value="CoA_activase_DUF2229"/>
</dbReference>
<dbReference type="STRING" id="142842.SAMN02745118_01358"/>
<dbReference type="Pfam" id="PF09989">
    <property type="entry name" value="DUF2229"/>
    <property type="match status" value="1"/>
</dbReference>
<reference evidence="3" key="1">
    <citation type="submission" date="2017-02" db="EMBL/GenBank/DDBJ databases">
        <authorList>
            <person name="Varghese N."/>
            <person name="Submissions S."/>
        </authorList>
    </citation>
    <scope>NUCLEOTIDE SEQUENCE [LARGE SCALE GENOMIC DNA]</scope>
    <source>
        <strain evidence="3">ATCC BAA-73</strain>
    </source>
</reference>
<dbReference type="OrthoDB" id="9780120at2"/>
<dbReference type="EMBL" id="FUWM01000010">
    <property type="protein sequence ID" value="SJZ62575.1"/>
    <property type="molecule type" value="Genomic_DNA"/>
</dbReference>
<keyword evidence="2" id="KW-0808">Transferase</keyword>
<name>A0A1T4M6P3_9FIRM</name>
<dbReference type="RefSeq" id="WP_078809839.1">
    <property type="nucleotide sequence ID" value="NZ_FUWM01000010.1"/>
</dbReference>
<evidence type="ECO:0000313" key="2">
    <source>
        <dbReference type="EMBL" id="SJZ62575.1"/>
    </source>
</evidence>
<sequence length="308" mass="35077">MTLKVGIPKSLLYFNYYPAWKTFFQELDVEVVESNNSNKNTVNAGVKRAVDEACFPVKICHGHIVDLRDKVDYIFLPRIVSVERSEYVCPKLMGLPDMIKSSLSDLPKLLTPTINRNQNWLSLLKANLKIGANFTDSKFRILKAHWKANHALNNHQKKLIKKIKDKDKLVIGLLGHTYLLYDNYINLGIIDKLEELGVEVITPQNLNQNQIEHGASKLSKSLFWTFNKHIIGAAYYLFNKEEVDGIIQLAAFGCGPDALIGELIERKAKRRKDIHFMSLNLDEHTGEAGLLTRLEAFVDMINWEVKGA</sequence>
<accession>A0A1T4M6P3</accession>
<dbReference type="PANTHER" id="PTHR32329:SF2">
    <property type="entry name" value="BIFUNCTIONAL PROTEIN [INCLUDES 2-HYDROXYACYL-COA DEHYDRATASE (N-TER) AND ITS ACTIVATOR DOMAIN (C_TERM)"/>
    <property type="match status" value="1"/>
</dbReference>
<evidence type="ECO:0000313" key="3">
    <source>
        <dbReference type="Proteomes" id="UP000190625"/>
    </source>
</evidence>
<dbReference type="Proteomes" id="UP000190625">
    <property type="component" value="Unassembled WGS sequence"/>
</dbReference>
<dbReference type="Gene3D" id="3.40.50.11900">
    <property type="match status" value="1"/>
</dbReference>
<dbReference type="PANTHER" id="PTHR32329">
    <property type="entry name" value="BIFUNCTIONAL PROTEIN [INCLUDES 2-HYDROXYACYL-COA DEHYDRATASE (N-TER) AND ITS ACTIVATOR DOMAIN (C_TERM)-RELATED"/>
    <property type="match status" value="1"/>
</dbReference>
<gene>
    <name evidence="2" type="ORF">SAMN02745118_01358</name>
</gene>
<dbReference type="GO" id="GO:0016301">
    <property type="term" value="F:kinase activity"/>
    <property type="evidence" value="ECO:0007669"/>
    <property type="project" value="UniProtKB-KW"/>
</dbReference>
<dbReference type="AlphaFoldDB" id="A0A1T4M6P3"/>
<keyword evidence="2" id="KW-0418">Kinase</keyword>
<keyword evidence="3" id="KW-1185">Reference proteome</keyword>
<feature type="domain" description="DUF2229" evidence="1">
    <location>
        <begin position="4"/>
        <end position="205"/>
    </location>
</feature>
<proteinExistence type="predicted"/>
<evidence type="ECO:0000259" key="1">
    <source>
        <dbReference type="Pfam" id="PF09989"/>
    </source>
</evidence>
<dbReference type="InterPro" id="IPR051805">
    <property type="entry name" value="Dehydratase_Activator_Redct"/>
</dbReference>
<organism evidence="2 3">
    <name type="scientific">Selenihalanaerobacter shriftii</name>
    <dbReference type="NCBI Taxonomy" id="142842"/>
    <lineage>
        <taxon>Bacteria</taxon>
        <taxon>Bacillati</taxon>
        <taxon>Bacillota</taxon>
        <taxon>Clostridia</taxon>
        <taxon>Halanaerobiales</taxon>
        <taxon>Halobacteroidaceae</taxon>
        <taxon>Selenihalanaerobacter</taxon>
    </lineage>
</organism>